<accession>A0ABZ0SP38</accession>
<evidence type="ECO:0000313" key="1">
    <source>
        <dbReference type="EMBL" id="WPR90066.1"/>
    </source>
</evidence>
<dbReference type="PANTHER" id="PTHR10091">
    <property type="entry name" value="ALDOSE-1-EPIMERASE"/>
    <property type="match status" value="1"/>
</dbReference>
<organism evidence="1 2">
    <name type="scientific">Microbacterium rhizosphaerae</name>
    <dbReference type="NCBI Taxonomy" id="1678237"/>
    <lineage>
        <taxon>Bacteria</taxon>
        <taxon>Bacillati</taxon>
        <taxon>Actinomycetota</taxon>
        <taxon>Actinomycetes</taxon>
        <taxon>Micrococcales</taxon>
        <taxon>Microbacteriaceae</taxon>
        <taxon>Microbacterium</taxon>
    </lineage>
</organism>
<keyword evidence="2" id="KW-1185">Reference proteome</keyword>
<gene>
    <name evidence="1" type="ORF">SM116_01910</name>
</gene>
<dbReference type="InterPro" id="IPR011013">
    <property type="entry name" value="Gal_mutarotase_sf_dom"/>
</dbReference>
<evidence type="ECO:0000313" key="2">
    <source>
        <dbReference type="Proteomes" id="UP001323798"/>
    </source>
</evidence>
<dbReference type="InterPro" id="IPR008183">
    <property type="entry name" value="Aldose_1/G6P_1-epimerase"/>
</dbReference>
<reference evidence="1 2" key="1">
    <citation type="submission" date="2023-11" db="EMBL/GenBank/DDBJ databases">
        <title>Genome sequence of Microbacterium rhizosphaerae KACC 19337.</title>
        <authorList>
            <person name="Choi H."/>
            <person name="Kim S."/>
            <person name="Kim Y."/>
            <person name="Kwon S.-W."/>
            <person name="Heo J."/>
        </authorList>
    </citation>
    <scope>NUCLEOTIDE SEQUENCE [LARGE SCALE GENOMIC DNA]</scope>
    <source>
        <strain evidence="1 2">KACC 19337</strain>
    </source>
</reference>
<dbReference type="InterPro" id="IPR037480">
    <property type="entry name" value="YihR-like"/>
</dbReference>
<dbReference type="Gene3D" id="2.70.98.10">
    <property type="match status" value="1"/>
</dbReference>
<dbReference type="EMBL" id="CP139368">
    <property type="protein sequence ID" value="WPR90066.1"/>
    <property type="molecule type" value="Genomic_DNA"/>
</dbReference>
<name>A0ABZ0SP38_9MICO</name>
<dbReference type="SUPFAM" id="SSF74650">
    <property type="entry name" value="Galactose mutarotase-like"/>
    <property type="match status" value="1"/>
</dbReference>
<dbReference type="CDD" id="cd09022">
    <property type="entry name" value="Aldose_epim_Ec_YihR"/>
    <property type="match status" value="1"/>
</dbReference>
<dbReference type="Pfam" id="PF01263">
    <property type="entry name" value="Aldose_epim"/>
    <property type="match status" value="1"/>
</dbReference>
<protein>
    <submittedName>
        <fullName evidence="1">Aldose 1-epimerase family protein</fullName>
    </submittedName>
</protein>
<sequence length="314" mass="33804">MNDEHRRPRSGDQYELSAHGYVAEIASVGATLRSLRYEGRDLILPFDADEVRPAMRGALLAPWPNRTADGRYAFAGVAHQLVRNEVETANAAHGLVAWLDFACVGRSAERVVLAAGIEPQPGYPWRVRLEVIFSLDADGLAQQVVATNESPDAAPFGVGGHPYLVAGAPSTSAIDDWVLDLPAAEVLLVSADRLLPTGTARVDAHDGGCFDFREPRRLGATIVNHAFTSLRRDAGGQARVRLTTADGRGTEISWDERCPWVQLYTADAPGSDGHRCGLAVEPMTCPPDALNSQRDLLVIESGGSASAGWRIRSF</sequence>
<dbReference type="Proteomes" id="UP001323798">
    <property type="component" value="Chromosome"/>
</dbReference>
<proteinExistence type="predicted"/>
<dbReference type="PANTHER" id="PTHR10091:SF0">
    <property type="entry name" value="GALACTOSE MUTAROTASE"/>
    <property type="match status" value="1"/>
</dbReference>
<dbReference type="RefSeq" id="WP_320942779.1">
    <property type="nucleotide sequence ID" value="NZ_BAABEU010000003.1"/>
</dbReference>
<dbReference type="InterPro" id="IPR014718">
    <property type="entry name" value="GH-type_carb-bd"/>
</dbReference>